<feature type="chain" id="PRO_5013280034" description="Peptidase" evidence="2">
    <location>
        <begin position="31"/>
        <end position="303"/>
    </location>
</feature>
<evidence type="ECO:0000256" key="1">
    <source>
        <dbReference type="ARBA" id="ARBA00022729"/>
    </source>
</evidence>
<protein>
    <recommendedName>
        <fullName evidence="5">Peptidase</fullName>
    </recommendedName>
</protein>
<evidence type="ECO:0008006" key="5">
    <source>
        <dbReference type="Google" id="ProtNLM"/>
    </source>
</evidence>
<dbReference type="InterPro" id="IPR043504">
    <property type="entry name" value="Peptidase_S1_PA_chymotrypsin"/>
</dbReference>
<dbReference type="EMBL" id="NMQT01000097">
    <property type="protein sequence ID" value="OXM50789.1"/>
    <property type="molecule type" value="Genomic_DNA"/>
</dbReference>
<dbReference type="RefSeq" id="WP_093936694.1">
    <property type="nucleotide sequence ID" value="NZ_NMQT01000097.1"/>
</dbReference>
<dbReference type="InterPro" id="IPR050966">
    <property type="entry name" value="Glutamyl_endopeptidase"/>
</dbReference>
<name>A0A229RWD1_9PSEU</name>
<dbReference type="OrthoDB" id="5121599at2"/>
<comment type="caution">
    <text evidence="3">The sequence shown here is derived from an EMBL/GenBank/DDBJ whole genome shotgun (WGS) entry which is preliminary data.</text>
</comment>
<dbReference type="PANTHER" id="PTHR15462">
    <property type="entry name" value="SERINE PROTEASE"/>
    <property type="match status" value="1"/>
</dbReference>
<dbReference type="Proteomes" id="UP000215223">
    <property type="component" value="Unassembled WGS sequence"/>
</dbReference>
<dbReference type="InterPro" id="IPR009003">
    <property type="entry name" value="Peptidase_S1_PA"/>
</dbReference>
<gene>
    <name evidence="3" type="ORF">CFP71_26690</name>
</gene>
<accession>A0A229RWD1</accession>
<proteinExistence type="predicted"/>
<keyword evidence="1 2" id="KW-0732">Signal</keyword>
<keyword evidence="4" id="KW-1185">Reference proteome</keyword>
<dbReference type="AlphaFoldDB" id="A0A229RWD1"/>
<sequence length="303" mass="31648">MDLKRATRRVVALSAALGAATAVVAAPASAADDQVVTTVSEADRAAALAHWTPERMRQWVGDDELPPAEKIGREWEGPVPSGVGRLFFTARPGVDGSCTATVVPSSSKDVAFTAGHCVNGGLDRFDNPIKIVNVVFVPGYDHGEAPHGVFAARAFAWSSTYSGPMSGSDDDAVIALDPVDGHHVADVAGTQNISFEKLPSTVDTTMFGYPVSKAAGGEALFSCERPATFKENSVNATWNTDCDLAGGSSGGPWLRNFDPATGKGTIFSVTSRGTMTEDGVTTDLSGAALTEPVRKLYERAGEL</sequence>
<reference evidence="3 4" key="1">
    <citation type="submission" date="2017-07" db="EMBL/GenBank/DDBJ databases">
        <title>Amycolatopsis thailandensis Genome sequencing and assembly.</title>
        <authorList>
            <person name="Kaur N."/>
            <person name="Mayilraj S."/>
        </authorList>
    </citation>
    <scope>NUCLEOTIDE SEQUENCE [LARGE SCALE GENOMIC DNA]</scope>
    <source>
        <strain evidence="3 4">JCM 16380</strain>
    </source>
</reference>
<dbReference type="Gene3D" id="2.40.10.10">
    <property type="entry name" value="Trypsin-like serine proteases"/>
    <property type="match status" value="2"/>
</dbReference>
<feature type="signal peptide" evidence="2">
    <location>
        <begin position="1"/>
        <end position="30"/>
    </location>
</feature>
<evidence type="ECO:0000256" key="2">
    <source>
        <dbReference type="SAM" id="SignalP"/>
    </source>
</evidence>
<evidence type="ECO:0000313" key="3">
    <source>
        <dbReference type="EMBL" id="OXM50789.1"/>
    </source>
</evidence>
<dbReference type="SUPFAM" id="SSF50494">
    <property type="entry name" value="Trypsin-like serine proteases"/>
    <property type="match status" value="1"/>
</dbReference>
<organism evidence="3 4">
    <name type="scientific">Amycolatopsis thailandensis</name>
    <dbReference type="NCBI Taxonomy" id="589330"/>
    <lineage>
        <taxon>Bacteria</taxon>
        <taxon>Bacillati</taxon>
        <taxon>Actinomycetota</taxon>
        <taxon>Actinomycetes</taxon>
        <taxon>Pseudonocardiales</taxon>
        <taxon>Pseudonocardiaceae</taxon>
        <taxon>Amycolatopsis</taxon>
    </lineage>
</organism>
<evidence type="ECO:0000313" key="4">
    <source>
        <dbReference type="Proteomes" id="UP000215223"/>
    </source>
</evidence>